<evidence type="ECO:0007829" key="5">
    <source>
        <dbReference type="PeptideAtlas" id="B3WFW4"/>
    </source>
</evidence>
<sequence>MGNKKNKSSGSRKNHSQHYSQPTMTVEECLKEYENTGNFAKFYPNYIFQRLPKEFLQKYLASKKNKNISKNPSLSCSNSTLDNMKETSKSIYVDVDPDDPLSDEAFTAQHPVEEWFRLPLEWRIEIERQRFVKKERADRAAEAARNSAELLKPDA</sequence>
<proteinExistence type="evidence at protein level"/>
<dbReference type="KEGG" id="cel:CELE_D2005.7"/>
<dbReference type="AlphaFoldDB" id="B3WFW4"/>
<dbReference type="WormBase" id="D2005.7">
    <property type="protein sequence ID" value="CE42743"/>
    <property type="gene ID" value="WBGene00086551"/>
</dbReference>
<protein>
    <submittedName>
        <fullName evidence="2">NAM-associated domain-containing protein</fullName>
    </submittedName>
</protein>
<evidence type="ECO:0000313" key="2">
    <source>
        <dbReference type="EMBL" id="CAQ76466.1"/>
    </source>
</evidence>
<dbReference type="eggNOG" id="ENOG502TM72">
    <property type="taxonomic scope" value="Eukaryota"/>
</dbReference>
<dbReference type="SMR" id="B3WFW4"/>
<dbReference type="PeptideAtlas" id="B3WFW4"/>
<keyword evidence="5" id="KW-1267">Proteomics identification</keyword>
<dbReference type="EMBL" id="BX284601">
    <property type="protein sequence ID" value="CAQ76466.1"/>
    <property type="molecule type" value="Genomic_DNA"/>
</dbReference>
<keyword evidence="3" id="KW-1185">Reference proteome</keyword>
<feature type="region of interest" description="Disordered" evidence="1">
    <location>
        <begin position="135"/>
        <end position="155"/>
    </location>
</feature>
<dbReference type="PaxDb" id="6239-D2005.7"/>
<dbReference type="OrthoDB" id="5907458at2759"/>
<dbReference type="Proteomes" id="UP000001940">
    <property type="component" value="Chromosome I"/>
</dbReference>
<accession>B3WFW4</accession>
<reference evidence="2 3" key="1">
    <citation type="journal article" date="1998" name="Science">
        <title>Genome sequence of the nematode C. elegans: a platform for investigating biology.</title>
        <authorList>
            <consortium name="The C. elegans sequencing consortium"/>
            <person name="Sulson J.E."/>
            <person name="Waterston R."/>
        </authorList>
    </citation>
    <scope>NUCLEOTIDE SEQUENCE [LARGE SCALE GENOMIC DNA]</scope>
    <source>
        <strain evidence="2 3">Bristol N2</strain>
    </source>
</reference>
<dbReference type="CTD" id="7040189"/>
<dbReference type="Bgee" id="WBGene00086551">
    <property type="expression patterns" value="Expressed in germ line (C elegans) and 3 other cell types or tissues"/>
</dbReference>
<name>B3WFW4_CAEEL</name>
<evidence type="ECO:0000313" key="4">
    <source>
        <dbReference type="WormBase" id="D2005.7"/>
    </source>
</evidence>
<evidence type="ECO:0000313" key="3">
    <source>
        <dbReference type="Proteomes" id="UP000001940"/>
    </source>
</evidence>
<feature type="region of interest" description="Disordered" evidence="1">
    <location>
        <begin position="1"/>
        <end position="23"/>
    </location>
</feature>
<organism evidence="2 3">
    <name type="scientific">Caenorhabditis elegans</name>
    <dbReference type="NCBI Taxonomy" id="6239"/>
    <lineage>
        <taxon>Eukaryota</taxon>
        <taxon>Metazoa</taxon>
        <taxon>Ecdysozoa</taxon>
        <taxon>Nematoda</taxon>
        <taxon>Chromadorea</taxon>
        <taxon>Rhabditida</taxon>
        <taxon>Rhabditina</taxon>
        <taxon>Rhabditomorpha</taxon>
        <taxon>Rhabditoidea</taxon>
        <taxon>Rhabditidae</taxon>
        <taxon>Peloderinae</taxon>
        <taxon>Caenorhabditis</taxon>
    </lineage>
</organism>
<dbReference type="AGR" id="WB:WBGene00086551"/>
<dbReference type="InParanoid" id="B3WFW4"/>
<feature type="compositionally biased region" description="Basic residues" evidence="1">
    <location>
        <begin position="1"/>
        <end position="16"/>
    </location>
</feature>
<dbReference type="HOGENOM" id="CLU_1697091_0_0_1"/>
<dbReference type="STRING" id="6239.D2005.7.1"/>
<gene>
    <name evidence="2" type="ORF">CELE_D2005.7</name>
    <name evidence="2 4" type="ORF">D2005.7</name>
</gene>
<dbReference type="RefSeq" id="NP_001129762.1">
    <property type="nucleotide sequence ID" value="NM_001136290.2"/>
</dbReference>
<dbReference type="GeneID" id="7040189"/>
<dbReference type="FunCoup" id="B3WFW4">
    <property type="interactions" value="171"/>
</dbReference>
<evidence type="ECO:0000256" key="1">
    <source>
        <dbReference type="SAM" id="MobiDB-lite"/>
    </source>
</evidence>